<gene>
    <name evidence="2" type="ORF">RB614_23445</name>
</gene>
<dbReference type="InterPro" id="IPR037401">
    <property type="entry name" value="SnoaL-like"/>
</dbReference>
<comment type="caution">
    <text evidence="2">The sequence shown here is derived from an EMBL/GenBank/DDBJ whole genome shotgun (WGS) entry which is preliminary data.</text>
</comment>
<name>A0ABU0ZKH0_9ACTN</name>
<keyword evidence="3" id="KW-1185">Reference proteome</keyword>
<feature type="domain" description="SnoaL-like" evidence="1">
    <location>
        <begin position="25"/>
        <end position="132"/>
    </location>
</feature>
<sequence>MEGASTVIPKGDTVTEEFLRDFCHRWAAAWNSLDIDTVMRLMHPDIVWEDLVFWPRLIHGHAELREYVEAIYRVMPDVRFEEVQTFTAPADGRALFLFRQTCSAPASLGTAKTATTYGCDILLAFKDGLLSRYLAQYDLVQIMSQFDVLPPRADRIGGAYLLSLLHAGSR</sequence>
<dbReference type="SUPFAM" id="SSF54427">
    <property type="entry name" value="NTF2-like"/>
    <property type="match status" value="1"/>
</dbReference>
<dbReference type="Gene3D" id="3.10.450.50">
    <property type="match status" value="1"/>
</dbReference>
<accession>A0ABU0ZKH0</accession>
<reference evidence="2 3" key="1">
    <citation type="submission" date="2023-08" db="EMBL/GenBank/DDBJ databases">
        <title>Phytohabitans sansha sp. nov., isolated from marine sediment.</title>
        <authorList>
            <person name="Zhao Y."/>
            <person name="Yi K."/>
        </authorList>
    </citation>
    <scope>NUCLEOTIDE SEQUENCE [LARGE SCALE GENOMIC DNA]</scope>
    <source>
        <strain evidence="2 3">ZYX-F-186</strain>
    </source>
</reference>
<proteinExistence type="predicted"/>
<evidence type="ECO:0000259" key="1">
    <source>
        <dbReference type="Pfam" id="PF12680"/>
    </source>
</evidence>
<dbReference type="Pfam" id="PF12680">
    <property type="entry name" value="SnoaL_2"/>
    <property type="match status" value="1"/>
</dbReference>
<dbReference type="Proteomes" id="UP001230908">
    <property type="component" value="Unassembled WGS sequence"/>
</dbReference>
<dbReference type="EMBL" id="JAVHUY010000022">
    <property type="protein sequence ID" value="MDQ7907478.1"/>
    <property type="molecule type" value="Genomic_DNA"/>
</dbReference>
<evidence type="ECO:0000313" key="2">
    <source>
        <dbReference type="EMBL" id="MDQ7907478.1"/>
    </source>
</evidence>
<dbReference type="InterPro" id="IPR032710">
    <property type="entry name" value="NTF2-like_dom_sf"/>
</dbReference>
<protein>
    <submittedName>
        <fullName evidence="2">Nuclear transport factor 2 family protein</fullName>
    </submittedName>
</protein>
<evidence type="ECO:0000313" key="3">
    <source>
        <dbReference type="Proteomes" id="UP001230908"/>
    </source>
</evidence>
<organism evidence="2 3">
    <name type="scientific">Phytohabitans maris</name>
    <dbReference type="NCBI Taxonomy" id="3071409"/>
    <lineage>
        <taxon>Bacteria</taxon>
        <taxon>Bacillati</taxon>
        <taxon>Actinomycetota</taxon>
        <taxon>Actinomycetes</taxon>
        <taxon>Micromonosporales</taxon>
        <taxon>Micromonosporaceae</taxon>
    </lineage>
</organism>
<dbReference type="RefSeq" id="WP_308714756.1">
    <property type="nucleotide sequence ID" value="NZ_JAVHUY010000022.1"/>
</dbReference>